<organism evidence="6 7">
    <name type="scientific">Photobacterium sanguinicancri</name>
    <dbReference type="NCBI Taxonomy" id="875932"/>
    <lineage>
        <taxon>Bacteria</taxon>
        <taxon>Pseudomonadati</taxon>
        <taxon>Pseudomonadota</taxon>
        <taxon>Gammaproteobacteria</taxon>
        <taxon>Vibrionales</taxon>
        <taxon>Vibrionaceae</taxon>
        <taxon>Photobacterium</taxon>
    </lineage>
</organism>
<name>A0AAW7YB24_9GAMM</name>
<dbReference type="Pfam" id="PF03466">
    <property type="entry name" value="LysR_substrate"/>
    <property type="match status" value="1"/>
</dbReference>
<gene>
    <name evidence="6" type="ORF">Q4568_15720</name>
</gene>
<feature type="domain" description="HTH lysR-type" evidence="5">
    <location>
        <begin position="5"/>
        <end position="62"/>
    </location>
</feature>
<dbReference type="PANTHER" id="PTHR30537">
    <property type="entry name" value="HTH-TYPE TRANSCRIPTIONAL REGULATOR"/>
    <property type="match status" value="1"/>
</dbReference>
<evidence type="ECO:0000313" key="7">
    <source>
        <dbReference type="Proteomes" id="UP001170624"/>
    </source>
</evidence>
<keyword evidence="2" id="KW-0805">Transcription regulation</keyword>
<comment type="similarity">
    <text evidence="1">Belongs to the LysR transcriptional regulatory family.</text>
</comment>
<dbReference type="GO" id="GO:0043565">
    <property type="term" value="F:sequence-specific DNA binding"/>
    <property type="evidence" value="ECO:0007669"/>
    <property type="project" value="TreeGrafter"/>
</dbReference>
<dbReference type="InterPro" id="IPR036388">
    <property type="entry name" value="WH-like_DNA-bd_sf"/>
</dbReference>
<dbReference type="InterPro" id="IPR036390">
    <property type="entry name" value="WH_DNA-bd_sf"/>
</dbReference>
<keyword evidence="4" id="KW-0804">Transcription</keyword>
<dbReference type="GO" id="GO:0006351">
    <property type="term" value="P:DNA-templated transcription"/>
    <property type="evidence" value="ECO:0007669"/>
    <property type="project" value="TreeGrafter"/>
</dbReference>
<dbReference type="RefSeq" id="WP_303500416.1">
    <property type="nucleotide sequence ID" value="NZ_JAUOPU010000018.1"/>
</dbReference>
<evidence type="ECO:0000256" key="2">
    <source>
        <dbReference type="ARBA" id="ARBA00023015"/>
    </source>
</evidence>
<dbReference type="FunFam" id="1.10.10.10:FF:000001">
    <property type="entry name" value="LysR family transcriptional regulator"/>
    <property type="match status" value="1"/>
</dbReference>
<dbReference type="GO" id="GO:0003700">
    <property type="term" value="F:DNA-binding transcription factor activity"/>
    <property type="evidence" value="ECO:0007669"/>
    <property type="project" value="InterPro"/>
</dbReference>
<dbReference type="InterPro" id="IPR005119">
    <property type="entry name" value="LysR_subst-bd"/>
</dbReference>
<dbReference type="PROSITE" id="PS50931">
    <property type="entry name" value="HTH_LYSR"/>
    <property type="match status" value="1"/>
</dbReference>
<dbReference type="Gene3D" id="3.40.190.10">
    <property type="entry name" value="Periplasmic binding protein-like II"/>
    <property type="match status" value="2"/>
</dbReference>
<protein>
    <submittedName>
        <fullName evidence="6">LysR substrate-binding domain-containing protein</fullName>
    </submittedName>
</protein>
<dbReference type="InterPro" id="IPR058163">
    <property type="entry name" value="LysR-type_TF_proteobact-type"/>
</dbReference>
<dbReference type="InterPro" id="IPR000847">
    <property type="entry name" value="LysR_HTH_N"/>
</dbReference>
<evidence type="ECO:0000256" key="1">
    <source>
        <dbReference type="ARBA" id="ARBA00009437"/>
    </source>
</evidence>
<dbReference type="EMBL" id="JAUOPU010000018">
    <property type="protein sequence ID" value="MDO6543994.1"/>
    <property type="molecule type" value="Genomic_DNA"/>
</dbReference>
<accession>A0AAW7YB24</accession>
<dbReference type="AlphaFoldDB" id="A0AAW7YB24"/>
<evidence type="ECO:0000259" key="5">
    <source>
        <dbReference type="PROSITE" id="PS50931"/>
    </source>
</evidence>
<dbReference type="SUPFAM" id="SSF53850">
    <property type="entry name" value="Periplasmic binding protein-like II"/>
    <property type="match status" value="1"/>
</dbReference>
<evidence type="ECO:0000313" key="6">
    <source>
        <dbReference type="EMBL" id="MDO6543994.1"/>
    </source>
</evidence>
<keyword evidence="3" id="KW-0238">DNA-binding</keyword>
<comment type="caution">
    <text evidence="6">The sequence shown here is derived from an EMBL/GenBank/DDBJ whole genome shotgun (WGS) entry which is preliminary data.</text>
</comment>
<dbReference type="Proteomes" id="UP001170624">
    <property type="component" value="Unassembled WGS sequence"/>
</dbReference>
<reference evidence="6" key="1">
    <citation type="submission" date="2023-07" db="EMBL/GenBank/DDBJ databases">
        <title>Genome content predicts the carbon catabolic preferences of heterotrophic bacteria.</title>
        <authorList>
            <person name="Gralka M."/>
        </authorList>
    </citation>
    <scope>NUCLEOTIDE SEQUENCE</scope>
    <source>
        <strain evidence="6">G2M05</strain>
    </source>
</reference>
<evidence type="ECO:0000256" key="3">
    <source>
        <dbReference type="ARBA" id="ARBA00023125"/>
    </source>
</evidence>
<proteinExistence type="inferred from homology"/>
<dbReference type="PANTHER" id="PTHR30537:SF26">
    <property type="entry name" value="GLYCINE CLEAVAGE SYSTEM TRANSCRIPTIONAL ACTIVATOR"/>
    <property type="match status" value="1"/>
</dbReference>
<dbReference type="Gene3D" id="1.10.10.10">
    <property type="entry name" value="Winged helix-like DNA-binding domain superfamily/Winged helix DNA-binding domain"/>
    <property type="match status" value="1"/>
</dbReference>
<dbReference type="Pfam" id="PF00126">
    <property type="entry name" value="HTH_1"/>
    <property type="match status" value="1"/>
</dbReference>
<evidence type="ECO:0000256" key="4">
    <source>
        <dbReference type="ARBA" id="ARBA00023163"/>
    </source>
</evidence>
<dbReference type="SUPFAM" id="SSF46785">
    <property type="entry name" value="Winged helix' DNA-binding domain"/>
    <property type="match status" value="1"/>
</dbReference>
<sequence>MRKLVPLKSIYAFVAVAEMGSMTEAAAVLCVSHSAISQAIKALEKQVEQPLFNRIGRRVELNQVGKKYYRKVAPALEQIVEATEDLVDIHHDKHLTINMVHSLALHWWIPRVPDFQQAMPELDVRISNILGSFELEREGVDIALIHGKPKEWQDYYCEKLGDDELIMVCSPQMIEQVTDPTLKTVLKAAPNSIDAAKQLLNYFPPIFVTNDRRKHDWQVWCEANGIALPHQQNNLTFSASIQAVQATIRRLGVLITHRQFVRDDITHGVLTEVGPSVLNPYQDFYFVCRPDKLRRETVLLLRAWLREQFK</sequence>